<sequence length="332" mass="36969">MIPLNILDYALIDEGTNANEALKHTTELAQLADNLGYKRYLVPEQHQALSIASSVPEMLMMHLATSTTNIRIGAAGVMLPHYSPYKIAETFRTLEAVHPGRIDLGIGNSSGGRLVNHALNEEKDERLTYEQQVIDIQKYLTDDSDPEHRFHQLVATPVTDTLPEIWMLGSGGKSTKIATEQGTAYTYAHFFKPSEVGKEIISTYRKNFKPSPFHEKPTVSIAVFTIIGETKEEAQSFAGAFELWMASLETAKNPPYFPSVQTAQKRRYSSFEKQKITQIRKGAIVGNAHHVKEEILKLAEFYQADEVTIVPNLPGAANRKKAIQLLAKAFGL</sequence>
<organism evidence="3 4">
    <name type="scientific">Oceanobacillus profundus</name>
    <dbReference type="NCBI Taxonomy" id="372463"/>
    <lineage>
        <taxon>Bacteria</taxon>
        <taxon>Bacillati</taxon>
        <taxon>Bacillota</taxon>
        <taxon>Bacilli</taxon>
        <taxon>Bacillales</taxon>
        <taxon>Bacillaceae</taxon>
        <taxon>Oceanobacillus</taxon>
    </lineage>
</organism>
<accession>A0A417YIA4</accession>
<reference evidence="3 4" key="1">
    <citation type="journal article" date="2007" name="Int. J. Syst. Evol. Microbiol.">
        <title>Oceanobacillus profundus sp. nov., isolated from a deep-sea sediment core.</title>
        <authorList>
            <person name="Kim Y.G."/>
            <person name="Choi D.H."/>
            <person name="Hyun S."/>
            <person name="Cho B.C."/>
        </authorList>
    </citation>
    <scope>NUCLEOTIDE SEQUENCE [LARGE SCALE GENOMIC DNA]</scope>
    <source>
        <strain evidence="3 4">DSM 18246</strain>
    </source>
</reference>
<feature type="domain" description="Luciferase-like" evidence="2">
    <location>
        <begin position="14"/>
        <end position="299"/>
    </location>
</feature>
<proteinExistence type="predicted"/>
<dbReference type="InterPro" id="IPR036661">
    <property type="entry name" value="Luciferase-like_sf"/>
</dbReference>
<dbReference type="PANTHER" id="PTHR30137">
    <property type="entry name" value="LUCIFERASE-LIKE MONOOXYGENASE"/>
    <property type="match status" value="1"/>
</dbReference>
<comment type="similarity">
    <text evidence="1">To bacterial alkanal monooxygenase alpha and beta chains.</text>
</comment>
<dbReference type="GO" id="GO:0005829">
    <property type="term" value="C:cytosol"/>
    <property type="evidence" value="ECO:0007669"/>
    <property type="project" value="TreeGrafter"/>
</dbReference>
<dbReference type="SUPFAM" id="SSF51679">
    <property type="entry name" value="Bacterial luciferase-like"/>
    <property type="match status" value="1"/>
</dbReference>
<dbReference type="Proteomes" id="UP000285456">
    <property type="component" value="Unassembled WGS sequence"/>
</dbReference>
<dbReference type="EMBL" id="QWEH01000005">
    <property type="protein sequence ID" value="RHW32683.1"/>
    <property type="molecule type" value="Genomic_DNA"/>
</dbReference>
<dbReference type="GO" id="GO:0016705">
    <property type="term" value="F:oxidoreductase activity, acting on paired donors, with incorporation or reduction of molecular oxygen"/>
    <property type="evidence" value="ECO:0007669"/>
    <property type="project" value="InterPro"/>
</dbReference>
<dbReference type="Pfam" id="PF00296">
    <property type="entry name" value="Bac_luciferase"/>
    <property type="match status" value="1"/>
</dbReference>
<dbReference type="InterPro" id="IPR019949">
    <property type="entry name" value="CmoO-like"/>
</dbReference>
<name>A0A417YIA4_9BACI</name>
<evidence type="ECO:0000313" key="4">
    <source>
        <dbReference type="Proteomes" id="UP000285456"/>
    </source>
</evidence>
<dbReference type="Gene3D" id="3.20.20.30">
    <property type="entry name" value="Luciferase-like domain"/>
    <property type="match status" value="1"/>
</dbReference>
<evidence type="ECO:0000313" key="3">
    <source>
        <dbReference type="EMBL" id="RHW32683.1"/>
    </source>
</evidence>
<dbReference type="RefSeq" id="WP_118889266.1">
    <property type="nucleotide sequence ID" value="NZ_JAUOPF010000008.1"/>
</dbReference>
<evidence type="ECO:0000256" key="1">
    <source>
        <dbReference type="ARBA" id="ARBA00007789"/>
    </source>
</evidence>
<keyword evidence="4" id="KW-1185">Reference proteome</keyword>
<gene>
    <name evidence="3" type="ORF">D1B32_10175</name>
</gene>
<evidence type="ECO:0000259" key="2">
    <source>
        <dbReference type="Pfam" id="PF00296"/>
    </source>
</evidence>
<dbReference type="InterPro" id="IPR011251">
    <property type="entry name" value="Luciferase-like_dom"/>
</dbReference>
<dbReference type="AlphaFoldDB" id="A0A417YIA4"/>
<dbReference type="InterPro" id="IPR050766">
    <property type="entry name" value="Bact_Lucif_Oxidored"/>
</dbReference>
<protein>
    <submittedName>
        <fullName evidence="3">LLM class flavin-dependent oxidoreductase</fullName>
    </submittedName>
</protein>
<dbReference type="PANTHER" id="PTHR30137:SF19">
    <property type="entry name" value="LUCIFERASE-LIKE MONOOXYGENASE"/>
    <property type="match status" value="1"/>
</dbReference>
<dbReference type="OrthoDB" id="9780518at2"/>
<comment type="caution">
    <text evidence="3">The sequence shown here is derived from an EMBL/GenBank/DDBJ whole genome shotgun (WGS) entry which is preliminary data.</text>
</comment>
<dbReference type="NCBIfam" id="TIGR03558">
    <property type="entry name" value="oxido_grp_1"/>
    <property type="match status" value="1"/>
</dbReference>